<feature type="domain" description="Protein kinase" evidence="1">
    <location>
        <begin position="22"/>
        <end position="110"/>
    </location>
</feature>
<keyword evidence="3" id="KW-1185">Reference proteome</keyword>
<dbReference type="SUPFAM" id="SSF56112">
    <property type="entry name" value="Protein kinase-like (PK-like)"/>
    <property type="match status" value="1"/>
</dbReference>
<dbReference type="STRING" id="32473.ENSXCOP00000027324"/>
<dbReference type="InterPro" id="IPR000719">
    <property type="entry name" value="Prot_kinase_dom"/>
</dbReference>
<dbReference type="GeneTree" id="ENSGT00940000163418"/>
<dbReference type="Ensembl" id="ENSXCOT00000027657.1">
    <property type="protein sequence ID" value="ENSXCOP00000027324.1"/>
    <property type="gene ID" value="ENSXCOG00000020406.1"/>
</dbReference>
<organism evidence="2 3">
    <name type="scientific">Xiphophorus couchianus</name>
    <name type="common">Monterrey platyfish</name>
    <dbReference type="NCBI Taxonomy" id="32473"/>
    <lineage>
        <taxon>Eukaryota</taxon>
        <taxon>Metazoa</taxon>
        <taxon>Chordata</taxon>
        <taxon>Craniata</taxon>
        <taxon>Vertebrata</taxon>
        <taxon>Euteleostomi</taxon>
        <taxon>Actinopterygii</taxon>
        <taxon>Neopterygii</taxon>
        <taxon>Teleostei</taxon>
        <taxon>Neoteleostei</taxon>
        <taxon>Acanthomorphata</taxon>
        <taxon>Ovalentaria</taxon>
        <taxon>Atherinomorphae</taxon>
        <taxon>Cyprinodontiformes</taxon>
        <taxon>Poeciliidae</taxon>
        <taxon>Poeciliinae</taxon>
        <taxon>Xiphophorus</taxon>
    </lineage>
</organism>
<proteinExistence type="predicted"/>
<protein>
    <recommendedName>
        <fullName evidence="1">Protein kinase domain-containing protein</fullName>
    </recommendedName>
</protein>
<dbReference type="PROSITE" id="PS50011">
    <property type="entry name" value="PROTEIN_KINASE_DOM"/>
    <property type="match status" value="1"/>
</dbReference>
<evidence type="ECO:0000259" key="1">
    <source>
        <dbReference type="PROSITE" id="PS50011"/>
    </source>
</evidence>
<dbReference type="AlphaFoldDB" id="A0A3B5MSE1"/>
<sequence>MSSGILGGPPFDQIRFVAPVAEAAVSPVSRGRFGVIRECRENTTGKIYMAKIIPYSQESKQEVLKEYEILKSLHNEKVMALHEAYITPRYLVLVAEYCTGKELLFSLTDR</sequence>
<dbReference type="InterPro" id="IPR011009">
    <property type="entry name" value="Kinase-like_dom_sf"/>
</dbReference>
<dbReference type="Pfam" id="PF00069">
    <property type="entry name" value="Pkinase"/>
    <property type="match status" value="1"/>
</dbReference>
<dbReference type="Gene3D" id="3.30.200.20">
    <property type="entry name" value="Phosphorylase Kinase, domain 1"/>
    <property type="match status" value="1"/>
</dbReference>
<reference evidence="2" key="2">
    <citation type="submission" date="2025-09" db="UniProtKB">
        <authorList>
            <consortium name="Ensembl"/>
        </authorList>
    </citation>
    <scope>IDENTIFICATION</scope>
</reference>
<reference evidence="2" key="1">
    <citation type="submission" date="2025-08" db="UniProtKB">
        <authorList>
            <consortium name="Ensembl"/>
        </authorList>
    </citation>
    <scope>IDENTIFICATION</scope>
</reference>
<evidence type="ECO:0000313" key="2">
    <source>
        <dbReference type="Ensembl" id="ENSXCOP00000027324.1"/>
    </source>
</evidence>
<evidence type="ECO:0000313" key="3">
    <source>
        <dbReference type="Proteomes" id="UP000261380"/>
    </source>
</evidence>
<dbReference type="GO" id="GO:0004672">
    <property type="term" value="F:protein kinase activity"/>
    <property type="evidence" value="ECO:0007669"/>
    <property type="project" value="InterPro"/>
</dbReference>
<name>A0A3B5MSE1_9TELE</name>
<dbReference type="Proteomes" id="UP000261380">
    <property type="component" value="Unplaced"/>
</dbReference>
<dbReference type="GO" id="GO:0005524">
    <property type="term" value="F:ATP binding"/>
    <property type="evidence" value="ECO:0007669"/>
    <property type="project" value="InterPro"/>
</dbReference>
<accession>A0A3B5MSE1</accession>
<dbReference type="PANTHER" id="PTHR24347">
    <property type="entry name" value="SERINE/THREONINE-PROTEIN KINASE"/>
    <property type="match status" value="1"/>
</dbReference>